<feature type="transmembrane region" description="Helical" evidence="2">
    <location>
        <begin position="36"/>
        <end position="56"/>
    </location>
</feature>
<evidence type="ECO:0000256" key="2">
    <source>
        <dbReference type="SAM" id="Phobius"/>
    </source>
</evidence>
<evidence type="ECO:0000313" key="3">
    <source>
        <dbReference type="EMBL" id="SHL61982.1"/>
    </source>
</evidence>
<evidence type="ECO:0000256" key="1">
    <source>
        <dbReference type="SAM" id="MobiDB-lite"/>
    </source>
</evidence>
<protein>
    <submittedName>
        <fullName evidence="3">Uncharacterized protein</fullName>
    </submittedName>
</protein>
<keyword evidence="2" id="KW-0812">Transmembrane</keyword>
<name>A0A1M7C3V9_HALPU</name>
<keyword evidence="4" id="KW-1185">Reference proteome</keyword>
<evidence type="ECO:0000313" key="4">
    <source>
        <dbReference type="Proteomes" id="UP000184203"/>
    </source>
</evidence>
<feature type="region of interest" description="Disordered" evidence="1">
    <location>
        <begin position="1"/>
        <end position="22"/>
    </location>
</feature>
<feature type="compositionally biased region" description="Basic and acidic residues" evidence="1">
    <location>
        <begin position="1"/>
        <end position="21"/>
    </location>
</feature>
<gene>
    <name evidence="3" type="ORF">SAMN05444342_4275</name>
</gene>
<sequence length="58" mass="6504">MMSNEGHRKAEPQESTQRSDKPLGSLRHYWTSLDRGWQAICLSSVLVLAVGLGLPIPW</sequence>
<dbReference type="Proteomes" id="UP000184203">
    <property type="component" value="Unassembled WGS sequence"/>
</dbReference>
<keyword evidence="2" id="KW-0472">Membrane</keyword>
<proteinExistence type="predicted"/>
<organism evidence="3 4">
    <name type="scientific">Haladaptatus paucihalophilus DX253</name>
    <dbReference type="NCBI Taxonomy" id="797209"/>
    <lineage>
        <taxon>Archaea</taxon>
        <taxon>Methanobacteriati</taxon>
        <taxon>Methanobacteriota</taxon>
        <taxon>Stenosarchaea group</taxon>
        <taxon>Halobacteria</taxon>
        <taxon>Halobacteriales</taxon>
        <taxon>Haladaptataceae</taxon>
        <taxon>Haladaptatus</taxon>
    </lineage>
</organism>
<dbReference type="EMBL" id="FRAN01000009">
    <property type="protein sequence ID" value="SHL61982.1"/>
    <property type="molecule type" value="Genomic_DNA"/>
</dbReference>
<reference evidence="4" key="1">
    <citation type="submission" date="2016-11" db="EMBL/GenBank/DDBJ databases">
        <authorList>
            <person name="Varghese N."/>
            <person name="Submissions S."/>
        </authorList>
    </citation>
    <scope>NUCLEOTIDE SEQUENCE [LARGE SCALE GENOMIC DNA]</scope>
    <source>
        <strain evidence="4">DX253</strain>
    </source>
</reference>
<dbReference type="AlphaFoldDB" id="A0A1M7C3V9"/>
<accession>A0A1M7C3V9</accession>
<keyword evidence="2" id="KW-1133">Transmembrane helix</keyword>